<dbReference type="PROSITE" id="PS50113">
    <property type="entry name" value="PAC"/>
    <property type="match status" value="1"/>
</dbReference>
<dbReference type="SMART" id="SM00387">
    <property type="entry name" value="HATPase_c"/>
    <property type="match status" value="1"/>
</dbReference>
<dbReference type="SUPFAM" id="SSF55874">
    <property type="entry name" value="ATPase domain of HSP90 chaperone/DNA topoisomerase II/histidine kinase"/>
    <property type="match status" value="1"/>
</dbReference>
<keyword evidence="7" id="KW-0067">ATP-binding</keyword>
<dbReference type="InterPro" id="IPR036097">
    <property type="entry name" value="HisK_dim/P_sf"/>
</dbReference>
<feature type="domain" description="Histidine kinase" evidence="9">
    <location>
        <begin position="352"/>
        <end position="556"/>
    </location>
</feature>
<dbReference type="PRINTS" id="PR00344">
    <property type="entry name" value="BCTRLSENSOR"/>
</dbReference>
<dbReference type="Gene3D" id="3.30.565.10">
    <property type="entry name" value="Histidine kinase-like ATPase, C-terminal domain"/>
    <property type="match status" value="1"/>
</dbReference>
<accession>A0A845L1Q3</accession>
<dbReference type="EC" id="2.7.13.3" evidence="2"/>
<reference evidence="12 13" key="1">
    <citation type="submission" date="2020-01" db="EMBL/GenBank/DDBJ databases">
        <title>Whole-genome sequence of Heliobacterium undosum DSM 13378.</title>
        <authorList>
            <person name="Kyndt J.A."/>
            <person name="Meyer T.E."/>
        </authorList>
    </citation>
    <scope>NUCLEOTIDE SEQUENCE [LARGE SCALE GENOMIC DNA]</scope>
    <source>
        <strain evidence="12 13">DSM 13378</strain>
    </source>
</reference>
<dbReference type="PROSITE" id="PS50109">
    <property type="entry name" value="HIS_KIN"/>
    <property type="match status" value="1"/>
</dbReference>
<dbReference type="InterPro" id="IPR004358">
    <property type="entry name" value="Sig_transdc_His_kin-like_C"/>
</dbReference>
<proteinExistence type="predicted"/>
<feature type="domain" description="PAC" evidence="11">
    <location>
        <begin position="289"/>
        <end position="339"/>
    </location>
</feature>
<dbReference type="Pfam" id="PF02518">
    <property type="entry name" value="HATPase_c"/>
    <property type="match status" value="1"/>
</dbReference>
<name>A0A845L1Q3_9FIRM</name>
<feature type="domain" description="PAS" evidence="10">
    <location>
        <begin position="218"/>
        <end position="265"/>
    </location>
</feature>
<evidence type="ECO:0000313" key="12">
    <source>
        <dbReference type="EMBL" id="MZP30482.1"/>
    </source>
</evidence>
<dbReference type="Proteomes" id="UP000463470">
    <property type="component" value="Unassembled WGS sequence"/>
</dbReference>
<evidence type="ECO:0000259" key="10">
    <source>
        <dbReference type="PROSITE" id="PS50112"/>
    </source>
</evidence>
<dbReference type="PROSITE" id="PS50112">
    <property type="entry name" value="PAS"/>
    <property type="match status" value="1"/>
</dbReference>
<keyword evidence="3" id="KW-0597">Phosphoprotein</keyword>
<organism evidence="12 13">
    <name type="scientific">Heliomicrobium undosum</name>
    <dbReference type="NCBI Taxonomy" id="121734"/>
    <lineage>
        <taxon>Bacteria</taxon>
        <taxon>Bacillati</taxon>
        <taxon>Bacillota</taxon>
        <taxon>Clostridia</taxon>
        <taxon>Eubacteriales</taxon>
        <taxon>Heliobacteriaceae</taxon>
        <taxon>Heliomicrobium</taxon>
    </lineage>
</organism>
<dbReference type="PANTHER" id="PTHR43065">
    <property type="entry name" value="SENSOR HISTIDINE KINASE"/>
    <property type="match status" value="1"/>
</dbReference>
<dbReference type="SUPFAM" id="SSF47384">
    <property type="entry name" value="Homodimeric domain of signal transducing histidine kinase"/>
    <property type="match status" value="1"/>
</dbReference>
<comment type="catalytic activity">
    <reaction evidence="1">
        <text>ATP + protein L-histidine = ADP + protein N-phospho-L-histidine.</text>
        <dbReference type="EC" id="2.7.13.3"/>
    </reaction>
</comment>
<dbReference type="Pfam" id="PF13185">
    <property type="entry name" value="GAF_2"/>
    <property type="match status" value="1"/>
</dbReference>
<dbReference type="InterPro" id="IPR035965">
    <property type="entry name" value="PAS-like_dom_sf"/>
</dbReference>
<dbReference type="InterPro" id="IPR000700">
    <property type="entry name" value="PAS-assoc_C"/>
</dbReference>
<dbReference type="EMBL" id="WXEY01000014">
    <property type="protein sequence ID" value="MZP30482.1"/>
    <property type="molecule type" value="Genomic_DNA"/>
</dbReference>
<dbReference type="Pfam" id="PF00512">
    <property type="entry name" value="HisKA"/>
    <property type="match status" value="1"/>
</dbReference>
<dbReference type="InterPro" id="IPR000014">
    <property type="entry name" value="PAS"/>
</dbReference>
<dbReference type="InterPro" id="IPR003661">
    <property type="entry name" value="HisK_dim/P_dom"/>
</dbReference>
<dbReference type="SUPFAM" id="SSF55785">
    <property type="entry name" value="PYP-like sensor domain (PAS domain)"/>
    <property type="match status" value="1"/>
</dbReference>
<evidence type="ECO:0000256" key="3">
    <source>
        <dbReference type="ARBA" id="ARBA00022553"/>
    </source>
</evidence>
<dbReference type="InterPro" id="IPR029016">
    <property type="entry name" value="GAF-like_dom_sf"/>
</dbReference>
<dbReference type="GO" id="GO:0005524">
    <property type="term" value="F:ATP binding"/>
    <property type="evidence" value="ECO:0007669"/>
    <property type="project" value="UniProtKB-KW"/>
</dbReference>
<sequence>MQDDQFIIRCDQASNCCFHHPSPVAEEERQAVVPSGRAPKQVQKSCRKEDCLKVLVKLNQLWDADQQEIRTFVLDEAVRLTGSELGWLGFVHDDDSQIVIRSWSRHVPEKCALFGCGDTFSIQGGGFWAEAIRRRQPIIENRYRMDIGMAKGCPKDHVDIERILAVPIIQGDRVILLALLVNKATDYDETDIDQVCLLIDGMWKAIQRKGAQDALRLSEERFGKAFNLSPSIMSIKDLQCRRYVDVNESFVRVIGYRREEIIGRTAEELGIWADEAKLVDILLKNGATKSMEIIIRTRSGEERTGLMSMELMQLEGREYILTVTNDITEQRRLEKELQRLDRLNLVGQLASAFGHEIRNPLQTVRGFLQILQRKAQHRDDDEHFALMISELDRANQIITEYLTLSRKKADRFARNNLNEVVQKLAPLLEAQAFNVNKDIRFDLAPAPDVWMDEKQIRQLILNLLNNGLEAMAPRQLITIRTGVTGNRVILSVEDQGTGISPEILNKLGTPFVTSKSDGTGLGLAVCYGIVENHKAELDVQTGGGGTVFSVLFPALEA</sequence>
<evidence type="ECO:0000256" key="7">
    <source>
        <dbReference type="ARBA" id="ARBA00022840"/>
    </source>
</evidence>
<dbReference type="NCBIfam" id="TIGR00229">
    <property type="entry name" value="sensory_box"/>
    <property type="match status" value="1"/>
</dbReference>
<dbReference type="CDD" id="cd00130">
    <property type="entry name" value="PAS"/>
    <property type="match status" value="1"/>
</dbReference>
<dbReference type="InterPro" id="IPR005467">
    <property type="entry name" value="His_kinase_dom"/>
</dbReference>
<dbReference type="Gene3D" id="1.10.287.130">
    <property type="match status" value="1"/>
</dbReference>
<dbReference type="Gene3D" id="3.30.450.20">
    <property type="entry name" value="PAS domain"/>
    <property type="match status" value="1"/>
</dbReference>
<dbReference type="SMART" id="SM00388">
    <property type="entry name" value="HisKA"/>
    <property type="match status" value="1"/>
</dbReference>
<evidence type="ECO:0000256" key="2">
    <source>
        <dbReference type="ARBA" id="ARBA00012438"/>
    </source>
</evidence>
<evidence type="ECO:0000313" key="13">
    <source>
        <dbReference type="Proteomes" id="UP000463470"/>
    </source>
</evidence>
<dbReference type="OrthoDB" id="505470at2"/>
<keyword evidence="8" id="KW-0902">Two-component regulatory system</keyword>
<dbReference type="Pfam" id="PF13426">
    <property type="entry name" value="PAS_9"/>
    <property type="match status" value="1"/>
</dbReference>
<dbReference type="InterPro" id="IPR036890">
    <property type="entry name" value="HATPase_C_sf"/>
</dbReference>
<evidence type="ECO:0000256" key="1">
    <source>
        <dbReference type="ARBA" id="ARBA00000085"/>
    </source>
</evidence>
<dbReference type="AlphaFoldDB" id="A0A845L1Q3"/>
<keyword evidence="5" id="KW-0547">Nucleotide-binding</keyword>
<keyword evidence="4" id="KW-0808">Transferase</keyword>
<dbReference type="PANTHER" id="PTHR43065:SF46">
    <property type="entry name" value="C4-DICARBOXYLATE TRANSPORT SENSOR PROTEIN DCTB"/>
    <property type="match status" value="1"/>
</dbReference>
<evidence type="ECO:0000259" key="11">
    <source>
        <dbReference type="PROSITE" id="PS50113"/>
    </source>
</evidence>
<dbReference type="InterPro" id="IPR003018">
    <property type="entry name" value="GAF"/>
</dbReference>
<evidence type="ECO:0000259" key="9">
    <source>
        <dbReference type="PROSITE" id="PS50109"/>
    </source>
</evidence>
<keyword evidence="6" id="KW-0418">Kinase</keyword>
<comment type="caution">
    <text evidence="12">The sequence shown here is derived from an EMBL/GenBank/DDBJ whole genome shotgun (WGS) entry which is preliminary data.</text>
</comment>
<dbReference type="GO" id="GO:0000155">
    <property type="term" value="F:phosphorelay sensor kinase activity"/>
    <property type="evidence" value="ECO:0007669"/>
    <property type="project" value="InterPro"/>
</dbReference>
<dbReference type="CDD" id="cd00082">
    <property type="entry name" value="HisKA"/>
    <property type="match status" value="1"/>
</dbReference>
<evidence type="ECO:0000256" key="5">
    <source>
        <dbReference type="ARBA" id="ARBA00022741"/>
    </source>
</evidence>
<dbReference type="InterPro" id="IPR003594">
    <property type="entry name" value="HATPase_dom"/>
</dbReference>
<gene>
    <name evidence="12" type="ORF">GTO91_12235</name>
</gene>
<protein>
    <recommendedName>
        <fullName evidence="2">histidine kinase</fullName>
        <ecNumber evidence="2">2.7.13.3</ecNumber>
    </recommendedName>
</protein>
<dbReference type="RefSeq" id="WP_161259007.1">
    <property type="nucleotide sequence ID" value="NZ_WXEY01000014.1"/>
</dbReference>
<evidence type="ECO:0000256" key="8">
    <source>
        <dbReference type="ARBA" id="ARBA00023012"/>
    </source>
</evidence>
<keyword evidence="13" id="KW-1185">Reference proteome</keyword>
<evidence type="ECO:0000256" key="4">
    <source>
        <dbReference type="ARBA" id="ARBA00022679"/>
    </source>
</evidence>
<dbReference type="Gene3D" id="3.30.450.40">
    <property type="match status" value="1"/>
</dbReference>
<evidence type="ECO:0000256" key="6">
    <source>
        <dbReference type="ARBA" id="ARBA00022777"/>
    </source>
</evidence>
<dbReference type="SUPFAM" id="SSF55781">
    <property type="entry name" value="GAF domain-like"/>
    <property type="match status" value="1"/>
</dbReference>